<evidence type="ECO:0000313" key="5">
    <source>
        <dbReference type="EMBL" id="UOO94759.1"/>
    </source>
</evidence>
<evidence type="ECO:0000313" key="6">
    <source>
        <dbReference type="Proteomes" id="UP000830542"/>
    </source>
</evidence>
<keyword evidence="6" id="KW-1185">Reference proteome</keyword>
<accession>A0AAV3SH80</accession>
<protein>
    <recommendedName>
        <fullName evidence="3">DUF7319 domain-containing protein</fullName>
    </recommendedName>
</protein>
<evidence type="ECO:0000313" key="7">
    <source>
        <dbReference type="Proteomes" id="UP001500962"/>
    </source>
</evidence>
<sequence>MADSRPTADEGDERADESGTDADSHAAVSEGADTGNEGESAATDADAAESTDQLRQRVDETYDFDDFGPTDMAQMSADEWEAAFDADSWITGDALLARVEADLRNRIAERDVFARLEGVEDGLLAYSDEGYAVVYPDGSVEGRGTVLRDVKPTIALCSMDDYDVAEPPEGELLPEPSAVPEGGGELGNWMLQLVAVAQLLAGLGLIVAWVFFPVETLFAPVAGIVFVLFALLLFVQVANARLSDKFRSEEYRDRLRAVGIGSDERPEFLPERYREPADASAVEGTDDDPQTDELDDSASSV</sequence>
<dbReference type="EMBL" id="BAAADN010000026">
    <property type="protein sequence ID" value="GAA0462058.1"/>
    <property type="molecule type" value="Genomic_DNA"/>
</dbReference>
<dbReference type="RefSeq" id="WP_244701278.1">
    <property type="nucleotide sequence ID" value="NZ_BAAADN010000026.1"/>
</dbReference>
<reference evidence="5" key="2">
    <citation type="submission" date="2022-04" db="EMBL/GenBank/DDBJ databases">
        <title>Sequencing and genomic assembly of Halococcus dombrowskii.</title>
        <authorList>
            <person name="Lim S.W."/>
            <person name="MacLea K.S."/>
        </authorList>
    </citation>
    <scope>NUCLEOTIDE SEQUENCE</scope>
    <source>
        <strain evidence="5">H4</strain>
    </source>
</reference>
<keyword evidence="2" id="KW-0472">Membrane</keyword>
<dbReference type="EMBL" id="CP095005">
    <property type="protein sequence ID" value="UOO94759.1"/>
    <property type="molecule type" value="Genomic_DNA"/>
</dbReference>
<feature type="compositionally biased region" description="Low complexity" evidence="1">
    <location>
        <begin position="39"/>
        <end position="51"/>
    </location>
</feature>
<dbReference type="AlphaFoldDB" id="A0AAV3SH80"/>
<feature type="transmembrane region" description="Helical" evidence="2">
    <location>
        <begin position="218"/>
        <end position="238"/>
    </location>
</feature>
<evidence type="ECO:0000259" key="3">
    <source>
        <dbReference type="Pfam" id="PF24003"/>
    </source>
</evidence>
<evidence type="ECO:0000313" key="4">
    <source>
        <dbReference type="EMBL" id="GAA0462058.1"/>
    </source>
</evidence>
<keyword evidence="2" id="KW-1133">Transmembrane helix</keyword>
<feature type="compositionally biased region" description="Acidic residues" evidence="1">
    <location>
        <begin position="284"/>
        <end position="301"/>
    </location>
</feature>
<evidence type="ECO:0000256" key="1">
    <source>
        <dbReference type="SAM" id="MobiDB-lite"/>
    </source>
</evidence>
<name>A0AAV3SH80_HALDO</name>
<organism evidence="4 7">
    <name type="scientific">Halococcus dombrowskii</name>
    <dbReference type="NCBI Taxonomy" id="179637"/>
    <lineage>
        <taxon>Archaea</taxon>
        <taxon>Methanobacteriati</taxon>
        <taxon>Methanobacteriota</taxon>
        <taxon>Stenosarchaea group</taxon>
        <taxon>Halobacteria</taxon>
        <taxon>Halobacteriales</taxon>
        <taxon>Halococcaceae</taxon>
        <taxon>Halococcus</taxon>
    </lineage>
</organism>
<feature type="transmembrane region" description="Helical" evidence="2">
    <location>
        <begin position="193"/>
        <end position="212"/>
    </location>
</feature>
<reference evidence="4" key="1">
    <citation type="journal article" date="2014" name="Int. J. Syst. Evol. Microbiol.">
        <title>Complete genome sequence of Corynebacterium casei LMG S-19264T (=DSM 44701T), isolated from a smear-ripened cheese.</title>
        <authorList>
            <consortium name="US DOE Joint Genome Institute (JGI-PGF)"/>
            <person name="Walter F."/>
            <person name="Albersmeier A."/>
            <person name="Kalinowski J."/>
            <person name="Ruckert C."/>
        </authorList>
    </citation>
    <scope>NUCLEOTIDE SEQUENCE</scope>
    <source>
        <strain evidence="4">JCM 12289</strain>
    </source>
</reference>
<feature type="compositionally biased region" description="Basic and acidic residues" evidence="1">
    <location>
        <begin position="266"/>
        <end position="277"/>
    </location>
</feature>
<dbReference type="Proteomes" id="UP001500962">
    <property type="component" value="Unassembled WGS sequence"/>
</dbReference>
<gene>
    <name evidence="4" type="ORF">GCM10008985_18320</name>
    <name evidence="5" type="ORF">MUK72_12390</name>
</gene>
<dbReference type="GeneID" id="71762660"/>
<keyword evidence="2" id="KW-0812">Transmembrane</keyword>
<feature type="compositionally biased region" description="Acidic residues" evidence="1">
    <location>
        <begin position="9"/>
        <end position="20"/>
    </location>
</feature>
<dbReference type="InterPro" id="IPR055743">
    <property type="entry name" value="DUF7319"/>
</dbReference>
<dbReference type="KEGG" id="hdo:MUK72_12390"/>
<feature type="region of interest" description="Disordered" evidence="1">
    <location>
        <begin position="1"/>
        <end position="53"/>
    </location>
</feature>
<evidence type="ECO:0000256" key="2">
    <source>
        <dbReference type="SAM" id="Phobius"/>
    </source>
</evidence>
<dbReference type="Proteomes" id="UP000830542">
    <property type="component" value="Chromosome"/>
</dbReference>
<feature type="domain" description="DUF7319" evidence="3">
    <location>
        <begin position="75"/>
        <end position="272"/>
    </location>
</feature>
<proteinExistence type="predicted"/>
<reference evidence="4" key="3">
    <citation type="submission" date="2023-12" db="EMBL/GenBank/DDBJ databases">
        <authorList>
            <person name="Sun Q."/>
            <person name="Inoue M."/>
        </authorList>
    </citation>
    <scope>NUCLEOTIDE SEQUENCE</scope>
    <source>
        <strain evidence="4">JCM 12289</strain>
    </source>
</reference>
<feature type="region of interest" description="Disordered" evidence="1">
    <location>
        <begin position="266"/>
        <end position="301"/>
    </location>
</feature>
<dbReference type="Pfam" id="PF24003">
    <property type="entry name" value="DUF7319"/>
    <property type="match status" value="1"/>
</dbReference>